<reference evidence="6" key="2">
    <citation type="journal article" date="2015" name="Genome Biol.">
        <title>Comparative genomics of Steinernema reveals deeply conserved gene regulatory networks.</title>
        <authorList>
            <person name="Dillman A.R."/>
            <person name="Macchietto M."/>
            <person name="Porter C.F."/>
            <person name="Rogers A."/>
            <person name="Williams B."/>
            <person name="Antoshechkin I."/>
            <person name="Lee M.M."/>
            <person name="Goodwin Z."/>
            <person name="Lu X."/>
            <person name="Lewis E.E."/>
            <person name="Goodrich-Blair H."/>
            <person name="Stock S.P."/>
            <person name="Adams B.J."/>
            <person name="Sternberg P.W."/>
            <person name="Mortazavi A."/>
        </authorList>
    </citation>
    <scope>NUCLEOTIDE SEQUENCE [LARGE SCALE GENOMIC DNA]</scope>
    <source>
        <strain evidence="6">ALL</strain>
    </source>
</reference>
<dbReference type="GO" id="GO:0005768">
    <property type="term" value="C:endosome"/>
    <property type="evidence" value="ECO:0007669"/>
    <property type="project" value="UniProtKB-SubCell"/>
</dbReference>
<keyword evidence="4" id="KW-0967">Endosome</keyword>
<reference evidence="6" key="3">
    <citation type="journal article" date="2019" name="G3 (Bethesda)">
        <title>Hybrid Assembly of the Genome of the Entomopathogenic Nematode Steinernema carpocapsae Identifies the X-Chromosome.</title>
        <authorList>
            <person name="Serra L."/>
            <person name="Macchietto M."/>
            <person name="Macias-Munoz A."/>
            <person name="McGill C.J."/>
            <person name="Rodriguez I.M."/>
            <person name="Rodriguez B."/>
            <person name="Murad R."/>
            <person name="Mortazavi A."/>
        </authorList>
    </citation>
    <scope>NUCLEOTIDE SEQUENCE [LARGE SCALE GENOMIC DNA]</scope>
    <source>
        <strain evidence="6">ALL</strain>
    </source>
</reference>
<dbReference type="GO" id="GO:0032456">
    <property type="term" value="P:endocytic recycling"/>
    <property type="evidence" value="ECO:0007669"/>
    <property type="project" value="InterPro"/>
</dbReference>
<organism evidence="6">
    <name type="scientific">Steinernema carpocapsae</name>
    <name type="common">Entomopathogenic nematode</name>
    <dbReference type="NCBI Taxonomy" id="34508"/>
    <lineage>
        <taxon>Eukaryota</taxon>
        <taxon>Metazoa</taxon>
        <taxon>Ecdysozoa</taxon>
        <taxon>Nematoda</taxon>
        <taxon>Chromadorea</taxon>
        <taxon>Rhabditida</taxon>
        <taxon>Tylenchina</taxon>
        <taxon>Panagrolaimomorpha</taxon>
        <taxon>Strongyloidoidea</taxon>
        <taxon>Steinernematidae</taxon>
        <taxon>Steinernema</taxon>
    </lineage>
</organism>
<sequence>MPASPVQPKQHYSLPSGSSERARARLQEHLPTVRPRKSEFHASLSGFWVHHYRSLNDHVDKIRLYVQTVQVALCANALAQTDAIVREVIEQLAFIDCPPATYLNLSSSLLGVLLAVPDSPSKPPLYLFKALLNAIQRYQWPSVCLEKDVCSSVA</sequence>
<reference evidence="6" key="1">
    <citation type="submission" date="2013-11" db="EMBL/GenBank/DDBJ databases">
        <authorList>
            <person name="Sternberg P."/>
            <person name="Dillman A."/>
            <person name="Macchietto M."/>
        </authorList>
    </citation>
    <scope>NUCLEOTIDE SEQUENCE</scope>
    <source>
        <strain evidence="6">ALL</strain>
    </source>
</reference>
<dbReference type="STRING" id="34508.A0A4U8V4T8"/>
<keyword evidence="3" id="KW-0813">Transport</keyword>
<evidence type="ECO:0000256" key="5">
    <source>
        <dbReference type="ARBA" id="ARBA00022927"/>
    </source>
</evidence>
<evidence type="ECO:0000256" key="2">
    <source>
        <dbReference type="ARBA" id="ARBA00010704"/>
    </source>
</evidence>
<gene>
    <name evidence="6" type="ORF">L596_006517</name>
</gene>
<comment type="similarity">
    <text evidence="2">Belongs to the VPS35L family.</text>
</comment>
<evidence type="ECO:0000256" key="3">
    <source>
        <dbReference type="ARBA" id="ARBA00022448"/>
    </source>
</evidence>
<evidence type="ECO:0000256" key="1">
    <source>
        <dbReference type="ARBA" id="ARBA00004177"/>
    </source>
</evidence>
<dbReference type="PANTHER" id="PTHR13673">
    <property type="entry name" value="ESOPHAGEAL CANCER ASSOCIATED PROTEIN"/>
    <property type="match status" value="1"/>
</dbReference>
<dbReference type="EMBL" id="AZBU02000001">
    <property type="protein sequence ID" value="TMS40094.1"/>
    <property type="molecule type" value="Genomic_DNA"/>
</dbReference>
<dbReference type="InterPro" id="IPR029705">
    <property type="entry name" value="VPS35L"/>
</dbReference>
<protein>
    <submittedName>
        <fullName evidence="6">Uncharacterized protein</fullName>
    </submittedName>
</protein>
<keyword evidence="5" id="KW-0653">Protein transport</keyword>
<comment type="subcellular location">
    <subcellularLocation>
        <location evidence="1">Endosome</location>
    </subcellularLocation>
</comment>
<comment type="caution">
    <text evidence="6">The sequence shown here is derived from an EMBL/GenBank/DDBJ whole genome shotgun (WGS) entry which is preliminary data.</text>
</comment>
<name>A0A4U8V4T8_STECR</name>
<dbReference type="GO" id="GO:0015031">
    <property type="term" value="P:protein transport"/>
    <property type="evidence" value="ECO:0007669"/>
    <property type="project" value="UniProtKB-KW"/>
</dbReference>
<evidence type="ECO:0000313" key="6">
    <source>
        <dbReference type="EMBL" id="TMS40094.1"/>
    </source>
</evidence>
<dbReference type="PANTHER" id="PTHR13673:SF0">
    <property type="entry name" value="VPS35 ENDOSOMAL PROTEIN-SORTING FACTOR-LIKE"/>
    <property type="match status" value="1"/>
</dbReference>
<dbReference type="OrthoDB" id="1734063at2759"/>
<evidence type="ECO:0000256" key="4">
    <source>
        <dbReference type="ARBA" id="ARBA00022753"/>
    </source>
</evidence>
<accession>A0A4U8V4T8</accession>
<proteinExistence type="inferred from homology"/>
<dbReference type="AlphaFoldDB" id="A0A4U8V4T8"/>